<gene>
    <name evidence="4" type="ORF">SLEP1_g46975</name>
</gene>
<evidence type="ECO:0000313" key="4">
    <source>
        <dbReference type="EMBL" id="GKV39166.1"/>
    </source>
</evidence>
<keyword evidence="2" id="KW-0804">Transcription</keyword>
<organism evidence="4 5">
    <name type="scientific">Rubroshorea leprosula</name>
    <dbReference type="NCBI Taxonomy" id="152421"/>
    <lineage>
        <taxon>Eukaryota</taxon>
        <taxon>Viridiplantae</taxon>
        <taxon>Streptophyta</taxon>
        <taxon>Embryophyta</taxon>
        <taxon>Tracheophyta</taxon>
        <taxon>Spermatophyta</taxon>
        <taxon>Magnoliopsida</taxon>
        <taxon>eudicotyledons</taxon>
        <taxon>Gunneridae</taxon>
        <taxon>Pentapetalae</taxon>
        <taxon>rosids</taxon>
        <taxon>malvids</taxon>
        <taxon>Malvales</taxon>
        <taxon>Dipterocarpaceae</taxon>
        <taxon>Rubroshorea</taxon>
    </lineage>
</organism>
<comment type="caution">
    <text evidence="4">The sequence shown here is derived from an EMBL/GenBank/DDBJ whole genome shotgun (WGS) entry which is preliminary data.</text>
</comment>
<dbReference type="Proteomes" id="UP001054252">
    <property type="component" value="Unassembled WGS sequence"/>
</dbReference>
<comment type="caution">
    <text evidence="3">Lacks conserved residue(s) required for the propagation of feature annotation.</text>
</comment>
<evidence type="ECO:0000313" key="5">
    <source>
        <dbReference type="Proteomes" id="UP001054252"/>
    </source>
</evidence>
<comment type="similarity">
    <text evidence="3">Belongs to the GRAS family.</text>
</comment>
<keyword evidence="1" id="KW-0805">Transcription regulation</keyword>
<dbReference type="PROSITE" id="PS50985">
    <property type="entry name" value="GRAS"/>
    <property type="match status" value="1"/>
</dbReference>
<keyword evidence="5" id="KW-1185">Reference proteome</keyword>
<proteinExistence type="inferred from homology"/>
<evidence type="ECO:0000256" key="3">
    <source>
        <dbReference type="PROSITE-ProRule" id="PRU01191"/>
    </source>
</evidence>
<dbReference type="AlphaFoldDB" id="A0AAV5LP44"/>
<dbReference type="Pfam" id="PF03514">
    <property type="entry name" value="GRAS"/>
    <property type="match status" value="1"/>
</dbReference>
<sequence length="69" mass="7722">MNTNTAPFVAWVGEATVYYAVLLESIDSIVVREQSKRAKVEEVVSRRITNSVACEGRDTVERCEVFGKL</sequence>
<dbReference type="InterPro" id="IPR005202">
    <property type="entry name" value="TF_GRAS"/>
</dbReference>
<dbReference type="EMBL" id="BPVZ01000133">
    <property type="protein sequence ID" value="GKV39166.1"/>
    <property type="molecule type" value="Genomic_DNA"/>
</dbReference>
<accession>A0AAV5LP44</accession>
<protein>
    <submittedName>
        <fullName evidence="4">Uncharacterized protein</fullName>
    </submittedName>
</protein>
<reference evidence="4 5" key="1">
    <citation type="journal article" date="2021" name="Commun. Biol.">
        <title>The genome of Shorea leprosula (Dipterocarpaceae) highlights the ecological relevance of drought in aseasonal tropical rainforests.</title>
        <authorList>
            <person name="Ng K.K.S."/>
            <person name="Kobayashi M.J."/>
            <person name="Fawcett J.A."/>
            <person name="Hatakeyama M."/>
            <person name="Paape T."/>
            <person name="Ng C.H."/>
            <person name="Ang C.C."/>
            <person name="Tnah L.H."/>
            <person name="Lee C.T."/>
            <person name="Nishiyama T."/>
            <person name="Sese J."/>
            <person name="O'Brien M.J."/>
            <person name="Copetti D."/>
            <person name="Mohd Noor M.I."/>
            <person name="Ong R.C."/>
            <person name="Putra M."/>
            <person name="Sireger I.Z."/>
            <person name="Indrioko S."/>
            <person name="Kosugi Y."/>
            <person name="Izuno A."/>
            <person name="Isagi Y."/>
            <person name="Lee S.L."/>
            <person name="Shimizu K.K."/>
        </authorList>
    </citation>
    <scope>NUCLEOTIDE SEQUENCE [LARGE SCALE GENOMIC DNA]</scope>
    <source>
        <strain evidence="4">214</strain>
    </source>
</reference>
<name>A0AAV5LP44_9ROSI</name>
<feature type="region of interest" description="SAW" evidence="3">
    <location>
        <begin position="53"/>
        <end position="69"/>
    </location>
</feature>
<evidence type="ECO:0000256" key="2">
    <source>
        <dbReference type="ARBA" id="ARBA00023163"/>
    </source>
</evidence>
<evidence type="ECO:0000256" key="1">
    <source>
        <dbReference type="ARBA" id="ARBA00023015"/>
    </source>
</evidence>